<dbReference type="GO" id="GO:0005737">
    <property type="term" value="C:cytoplasm"/>
    <property type="evidence" value="ECO:0007669"/>
    <property type="project" value="TreeGrafter"/>
</dbReference>
<dbReference type="Gene3D" id="3.60.15.10">
    <property type="entry name" value="Ribonuclease Z/Hydroxyacylglutathione hydrolase-like"/>
    <property type="match status" value="1"/>
</dbReference>
<evidence type="ECO:0000256" key="1">
    <source>
        <dbReference type="SAM" id="MobiDB-lite"/>
    </source>
</evidence>
<proteinExistence type="predicted"/>
<feature type="domain" description="Metallo-beta-lactamase" evidence="2">
    <location>
        <begin position="320"/>
        <end position="467"/>
    </location>
</feature>
<name>A0A1S8BPD3_9PEZI</name>
<feature type="compositionally biased region" description="Basic and acidic residues" evidence="1">
    <location>
        <begin position="284"/>
        <end position="302"/>
    </location>
</feature>
<feature type="compositionally biased region" description="Low complexity" evidence="1">
    <location>
        <begin position="14"/>
        <end position="29"/>
    </location>
</feature>
<feature type="region of interest" description="Disordered" evidence="1">
    <location>
        <begin position="175"/>
        <end position="211"/>
    </location>
</feature>
<feature type="region of interest" description="Disordered" evidence="1">
    <location>
        <begin position="1"/>
        <end position="30"/>
    </location>
</feature>
<feature type="compositionally biased region" description="Acidic residues" evidence="1">
    <location>
        <begin position="261"/>
        <end position="273"/>
    </location>
</feature>
<feature type="region of interest" description="Disordered" evidence="1">
    <location>
        <begin position="474"/>
        <end position="500"/>
    </location>
</feature>
<dbReference type="GO" id="GO:0070292">
    <property type="term" value="P:N-acylphosphatidylethanolamine metabolic process"/>
    <property type="evidence" value="ECO:0007669"/>
    <property type="project" value="TreeGrafter"/>
</dbReference>
<dbReference type="PANTHER" id="PTHR15032">
    <property type="entry name" value="N-ACYL-PHOSPHATIDYLETHANOLAMINE-HYDROLYZING PHOSPHOLIPASE D"/>
    <property type="match status" value="1"/>
</dbReference>
<evidence type="ECO:0000259" key="2">
    <source>
        <dbReference type="Pfam" id="PF12706"/>
    </source>
</evidence>
<dbReference type="SUPFAM" id="SSF56281">
    <property type="entry name" value="Metallo-hydrolase/oxidoreductase"/>
    <property type="match status" value="1"/>
</dbReference>
<dbReference type="OrthoDB" id="332863at2759"/>
<feature type="domain" description="Metallo-beta-lactamase" evidence="2">
    <location>
        <begin position="541"/>
        <end position="593"/>
    </location>
</feature>
<dbReference type="GO" id="GO:0070291">
    <property type="term" value="P:N-acylethanolamine metabolic process"/>
    <property type="evidence" value="ECO:0007669"/>
    <property type="project" value="TreeGrafter"/>
</dbReference>
<organism evidence="3 4">
    <name type="scientific">Diplodia seriata</name>
    <dbReference type="NCBI Taxonomy" id="420778"/>
    <lineage>
        <taxon>Eukaryota</taxon>
        <taxon>Fungi</taxon>
        <taxon>Dikarya</taxon>
        <taxon>Ascomycota</taxon>
        <taxon>Pezizomycotina</taxon>
        <taxon>Dothideomycetes</taxon>
        <taxon>Dothideomycetes incertae sedis</taxon>
        <taxon>Botryosphaeriales</taxon>
        <taxon>Botryosphaeriaceae</taxon>
        <taxon>Diplodia</taxon>
    </lineage>
</organism>
<evidence type="ECO:0000313" key="3">
    <source>
        <dbReference type="EMBL" id="OMP89306.1"/>
    </source>
</evidence>
<dbReference type="Pfam" id="PF12706">
    <property type="entry name" value="Lactamase_B_2"/>
    <property type="match status" value="2"/>
</dbReference>
<dbReference type="AlphaFoldDB" id="A0A1S8BPD3"/>
<comment type="caution">
    <text evidence="3">The sequence shown here is derived from an EMBL/GenBank/DDBJ whole genome shotgun (WGS) entry which is preliminary data.</text>
</comment>
<protein>
    <submittedName>
        <fullName evidence="3">N-acyl-phosphatidylethanolamine-hydrolyzing phospholipase D</fullName>
    </submittedName>
</protein>
<dbReference type="InterPro" id="IPR001279">
    <property type="entry name" value="Metallo-B-lactamas"/>
</dbReference>
<accession>A0A1S8BPD3</accession>
<dbReference type="GO" id="GO:0070290">
    <property type="term" value="F:N-acylphosphatidylethanolamine-specific phospholipase D activity"/>
    <property type="evidence" value="ECO:0007669"/>
    <property type="project" value="TreeGrafter"/>
</dbReference>
<feature type="compositionally biased region" description="Gly residues" evidence="1">
    <location>
        <begin position="175"/>
        <end position="206"/>
    </location>
</feature>
<dbReference type="Proteomes" id="UP000190776">
    <property type="component" value="Unassembled WGS sequence"/>
</dbReference>
<gene>
    <name evidence="3" type="ORF">BK809_0006029</name>
</gene>
<reference evidence="3 4" key="1">
    <citation type="submission" date="2017-01" db="EMBL/GenBank/DDBJ databases">
        <title>Draft genome sequence of Diplodia seriata F98.1, a fungal species involved in grapevine trunk diseases.</title>
        <authorList>
            <person name="Robert-Siegwald G."/>
            <person name="Vallet J."/>
            <person name="Abou-Mansour E."/>
            <person name="Xu J."/>
            <person name="Rey P."/>
            <person name="Bertsch C."/>
            <person name="Rego C."/>
            <person name="Larignon P."/>
            <person name="Fontaine F."/>
            <person name="Lebrun M.-H."/>
        </authorList>
    </citation>
    <scope>NUCLEOTIDE SEQUENCE [LARGE SCALE GENOMIC DNA]</scope>
    <source>
        <strain evidence="3 4">F98.1</strain>
    </source>
</reference>
<dbReference type="EMBL" id="MSZU01000074">
    <property type="protein sequence ID" value="OMP89306.1"/>
    <property type="molecule type" value="Genomic_DNA"/>
</dbReference>
<feature type="region of interest" description="Disordered" evidence="1">
    <location>
        <begin position="260"/>
        <end position="315"/>
    </location>
</feature>
<evidence type="ECO:0000313" key="4">
    <source>
        <dbReference type="Proteomes" id="UP000190776"/>
    </source>
</evidence>
<sequence>MAASAAPPTDDPFAKAAAAASSTSLPTGAITGTGAPLVTFHRLPARYPYPPRPCSSSSTTTAASIYQTTPPAHHVVSNGSVTGFRNPWPSFVEGGGGKGGGGHKGGSAGVVHARFLSRERKYVPVPSKREELVQVVRPDWGWGGGGGGCCGGMEEGGIRPVTRGGGGGGDEVGGFGKEIGGGGGGGNDGGGGKGFGEKMGNGGGGERNPNATKMKATWIGHASWLLETGVKRKAPIWTPSITLTGMDDAGKVTTKMLDLKSDDEEEEDSDDDSLSSSSTSPGGPDDKKGHSAEKKETGGGKDKSRKKKQKKEPAVERGLRILCDPVFSARMSPVRFAGPKRFTPPPCALSDLPDPVDVVIISHDHYDHLDAPTIRFLVDRERKRQHRLKSGRGILFLCGLGVGRHLQGMGVREEEIVELDWWEGVRVAARGVKGAAARVVATPSQHFSGRGVWDAGKALWCSWVVEEVGLNEATADDDEDLPSEQQKRANDAQDAATGGGPRRLFFAGDTGYRSVPPAVVSGGAAADPDALARLPRCPAFTEIGQLYGPFDLALLPIGCYSPRALLSPVHAAPEDSVCMHKDLQSRRSVAMHYGTVRMPLSEQYEDVREPPRRWREAAERDGLRWGVDVDVCMIGETVLV</sequence>
<dbReference type="PANTHER" id="PTHR15032:SF4">
    <property type="entry name" value="N-ACYL-PHOSPHATIDYLETHANOLAMINE-HYDROLYZING PHOSPHOLIPASE D"/>
    <property type="match status" value="1"/>
</dbReference>
<dbReference type="InterPro" id="IPR036866">
    <property type="entry name" value="RibonucZ/Hydroxyglut_hydro"/>
</dbReference>